<evidence type="ECO:0000256" key="1">
    <source>
        <dbReference type="ARBA" id="ARBA00004141"/>
    </source>
</evidence>
<dbReference type="FunFam" id="1.20.1250.20:FF:000318">
    <property type="entry name" value="MFS multidrug transporter, putative"/>
    <property type="match status" value="1"/>
</dbReference>
<feature type="transmembrane region" description="Helical" evidence="5">
    <location>
        <begin position="85"/>
        <end position="104"/>
    </location>
</feature>
<dbReference type="InterPro" id="IPR011701">
    <property type="entry name" value="MFS"/>
</dbReference>
<dbReference type="OrthoDB" id="2585655at2759"/>
<feature type="transmembrane region" description="Helical" evidence="5">
    <location>
        <begin position="391"/>
        <end position="410"/>
    </location>
</feature>
<evidence type="ECO:0000256" key="4">
    <source>
        <dbReference type="ARBA" id="ARBA00023136"/>
    </source>
</evidence>
<feature type="transmembrane region" description="Helical" evidence="5">
    <location>
        <begin position="328"/>
        <end position="347"/>
    </location>
</feature>
<feature type="transmembrane region" description="Helical" evidence="5">
    <location>
        <begin position="179"/>
        <end position="198"/>
    </location>
</feature>
<feature type="transmembrane region" description="Helical" evidence="5">
    <location>
        <begin position="246"/>
        <end position="266"/>
    </location>
</feature>
<feature type="transmembrane region" description="Helical" evidence="5">
    <location>
        <begin position="23"/>
        <end position="48"/>
    </location>
</feature>
<dbReference type="EMBL" id="AZHB01000003">
    <property type="protein sequence ID" value="OAA71647.1"/>
    <property type="molecule type" value="Genomic_DNA"/>
</dbReference>
<gene>
    <name evidence="6" type="ORF">ISF_02198</name>
</gene>
<comment type="subcellular location">
    <subcellularLocation>
        <location evidence="1">Membrane</location>
        <topology evidence="1">Multi-pass membrane protein</topology>
    </subcellularLocation>
</comment>
<keyword evidence="4 5" id="KW-0472">Membrane</keyword>
<dbReference type="InterPro" id="IPR036259">
    <property type="entry name" value="MFS_trans_sf"/>
</dbReference>
<dbReference type="GO" id="GO:0022857">
    <property type="term" value="F:transmembrane transporter activity"/>
    <property type="evidence" value="ECO:0007669"/>
    <property type="project" value="InterPro"/>
</dbReference>
<dbReference type="AlphaFoldDB" id="A0A168CPX6"/>
<feature type="transmembrane region" description="Helical" evidence="5">
    <location>
        <begin position="287"/>
        <end position="308"/>
    </location>
</feature>
<accession>A0A168CPX6</accession>
<feature type="transmembrane region" description="Helical" evidence="5">
    <location>
        <begin position="422"/>
        <end position="443"/>
    </location>
</feature>
<reference evidence="6 7" key="1">
    <citation type="journal article" date="2016" name="Genome Biol. Evol.">
        <title>Divergent and convergent evolution of fungal pathogenicity.</title>
        <authorList>
            <person name="Shang Y."/>
            <person name="Xiao G."/>
            <person name="Zheng P."/>
            <person name="Cen K."/>
            <person name="Zhan S."/>
            <person name="Wang C."/>
        </authorList>
    </citation>
    <scope>NUCLEOTIDE SEQUENCE [LARGE SCALE GENOMIC DNA]</scope>
    <source>
        <strain evidence="6 7">ARSEF 2679</strain>
    </source>
</reference>
<feature type="transmembrane region" description="Helical" evidence="5">
    <location>
        <begin position="359"/>
        <end position="379"/>
    </location>
</feature>
<dbReference type="STRING" id="1081104.A0A168CPX6"/>
<evidence type="ECO:0000256" key="2">
    <source>
        <dbReference type="ARBA" id="ARBA00022692"/>
    </source>
</evidence>
<evidence type="ECO:0000256" key="3">
    <source>
        <dbReference type="ARBA" id="ARBA00022989"/>
    </source>
</evidence>
<dbReference type="Proteomes" id="UP000076744">
    <property type="component" value="Unassembled WGS sequence"/>
</dbReference>
<evidence type="ECO:0000313" key="6">
    <source>
        <dbReference type="EMBL" id="OAA71647.1"/>
    </source>
</evidence>
<proteinExistence type="predicted"/>
<comment type="caution">
    <text evidence="6">The sequence shown here is derived from an EMBL/GenBank/DDBJ whole genome shotgun (WGS) entry which is preliminary data.</text>
</comment>
<dbReference type="Gene3D" id="1.20.1250.20">
    <property type="entry name" value="MFS general substrate transporter like domains"/>
    <property type="match status" value="1"/>
</dbReference>
<dbReference type="PANTHER" id="PTHR23502">
    <property type="entry name" value="MAJOR FACILITATOR SUPERFAMILY"/>
    <property type="match status" value="1"/>
</dbReference>
<keyword evidence="2 5" id="KW-0812">Transmembrane</keyword>
<protein>
    <submittedName>
        <fullName evidence="6">MFS transporter</fullName>
    </submittedName>
</protein>
<sequence>MTDDASHRAAKAEEANDAESQKIINLVLVSFHACICSFTASSVIPAFGDIAKRLGVTIQAASYMTSLQIAVLGGAPFLWNPLARRYGRLPIFVSSLLGSVACNIGSARSTTYGELAACRALGAFFISPAAALGSGTVQEMFFAGERAQYMGVWTLMFTFGVPFAPFLFGFAVERVGYEWIFWTLAITNVVQFVFYLALGSETRYIRGTGDAATPIPRRLALRRIDPTPFSALEFVYPFIYAVRWRVAIPAASYAMTFLFCNVVTSVEIPQLFAEKFHFGGQTLGLQFLALIIGSLIGEGLGTVASSWWMARGPAARLGRLPPPERRLWLSHIGYAWSICGIVVFLVMSAQLRVYNVSPVVGAGIAAAGNQVVTTVLVNYAVDCYPDDAASVGVFITFVRQTWGFIGPFWFPQMFAATGAGSAGIAVGLLIAVSVIPTIVLQIAGSKCSVQPPKESTEREESETKQVILS</sequence>
<dbReference type="SUPFAM" id="SSF103473">
    <property type="entry name" value="MFS general substrate transporter"/>
    <property type="match status" value="1"/>
</dbReference>
<dbReference type="GO" id="GO:0005886">
    <property type="term" value="C:plasma membrane"/>
    <property type="evidence" value="ECO:0007669"/>
    <property type="project" value="TreeGrafter"/>
</dbReference>
<name>A0A168CPX6_CORFA</name>
<dbReference type="PANTHER" id="PTHR23502:SF2">
    <property type="entry name" value="TRANSPORTER, PUTATIVE (AFU_ORTHOLOGUE AFUA_2G08910)-RELATED"/>
    <property type="match status" value="1"/>
</dbReference>
<dbReference type="GeneID" id="30018490"/>
<keyword evidence="7" id="KW-1185">Reference proteome</keyword>
<keyword evidence="3 5" id="KW-1133">Transmembrane helix</keyword>
<evidence type="ECO:0000313" key="7">
    <source>
        <dbReference type="Proteomes" id="UP000076744"/>
    </source>
</evidence>
<dbReference type="Pfam" id="PF07690">
    <property type="entry name" value="MFS_1"/>
    <property type="match status" value="1"/>
</dbReference>
<feature type="transmembrane region" description="Helical" evidence="5">
    <location>
        <begin position="116"/>
        <end position="137"/>
    </location>
</feature>
<evidence type="ECO:0000256" key="5">
    <source>
        <dbReference type="SAM" id="Phobius"/>
    </source>
</evidence>
<feature type="transmembrane region" description="Helical" evidence="5">
    <location>
        <begin position="60"/>
        <end position="79"/>
    </location>
</feature>
<feature type="transmembrane region" description="Helical" evidence="5">
    <location>
        <begin position="149"/>
        <end position="172"/>
    </location>
</feature>
<organism evidence="6 7">
    <name type="scientific">Cordyceps fumosorosea (strain ARSEF 2679)</name>
    <name type="common">Isaria fumosorosea</name>
    <dbReference type="NCBI Taxonomy" id="1081104"/>
    <lineage>
        <taxon>Eukaryota</taxon>
        <taxon>Fungi</taxon>
        <taxon>Dikarya</taxon>
        <taxon>Ascomycota</taxon>
        <taxon>Pezizomycotina</taxon>
        <taxon>Sordariomycetes</taxon>
        <taxon>Hypocreomycetidae</taxon>
        <taxon>Hypocreales</taxon>
        <taxon>Cordycipitaceae</taxon>
        <taxon>Cordyceps</taxon>
    </lineage>
</organism>
<dbReference type="RefSeq" id="XP_018707528.1">
    <property type="nucleotide sequence ID" value="XM_018845805.1"/>
</dbReference>